<protein>
    <submittedName>
        <fullName evidence="1">Uncharacterized protein</fullName>
    </submittedName>
</protein>
<evidence type="ECO:0000313" key="2">
    <source>
        <dbReference type="Proteomes" id="UP000036367"/>
    </source>
</evidence>
<proteinExistence type="predicted"/>
<sequence length="59" mass="6670">MVECIDTTAIPERRRMVFDGAGKQDFEQSLPPFLSLSQGPICQSRWQVFRPPHPPRGGT</sequence>
<dbReference type="Proteomes" id="UP000036367">
    <property type="component" value="Unassembled WGS sequence"/>
</dbReference>
<reference evidence="1" key="1">
    <citation type="submission" date="2015-05" db="EMBL/GenBank/DDBJ databases">
        <title>Permanent draft genome of Rhodopirellula islandicus K833.</title>
        <authorList>
            <person name="Kizina J."/>
            <person name="Richter M."/>
            <person name="Glockner F.O."/>
            <person name="Harder J."/>
        </authorList>
    </citation>
    <scope>NUCLEOTIDE SEQUENCE [LARGE SCALE GENOMIC DNA]</scope>
    <source>
        <strain evidence="1">K833</strain>
    </source>
</reference>
<organism evidence="1 2">
    <name type="scientific">Rhodopirellula islandica</name>
    <dbReference type="NCBI Taxonomy" id="595434"/>
    <lineage>
        <taxon>Bacteria</taxon>
        <taxon>Pseudomonadati</taxon>
        <taxon>Planctomycetota</taxon>
        <taxon>Planctomycetia</taxon>
        <taxon>Pirellulales</taxon>
        <taxon>Pirellulaceae</taxon>
        <taxon>Rhodopirellula</taxon>
    </lineage>
</organism>
<keyword evidence="2" id="KW-1185">Reference proteome</keyword>
<evidence type="ECO:0000313" key="1">
    <source>
        <dbReference type="EMBL" id="KLU01305.1"/>
    </source>
</evidence>
<name>A0A0J1B321_RHOIS</name>
<dbReference type="EMBL" id="LECT01000054">
    <property type="protein sequence ID" value="KLU01305.1"/>
    <property type="molecule type" value="Genomic_DNA"/>
</dbReference>
<gene>
    <name evidence="1" type="ORF">RISK_006461</name>
</gene>
<comment type="caution">
    <text evidence="1">The sequence shown here is derived from an EMBL/GenBank/DDBJ whole genome shotgun (WGS) entry which is preliminary data.</text>
</comment>
<dbReference type="PATRIC" id="fig|595434.4.peg.6146"/>
<accession>A0A0J1B321</accession>
<dbReference type="AlphaFoldDB" id="A0A0J1B321"/>